<dbReference type="PANTHER" id="PTHR46078">
    <property type="entry name" value="FORKHEAD BOX PROTEIN J2 FAMILY MEMBER"/>
    <property type="match status" value="1"/>
</dbReference>
<feature type="domain" description="Fork-head" evidence="7">
    <location>
        <begin position="247"/>
        <end position="337"/>
    </location>
</feature>
<dbReference type="InterPro" id="IPR001766">
    <property type="entry name" value="Fork_head_dom"/>
</dbReference>
<comment type="subcellular location">
    <subcellularLocation>
        <location evidence="5">Nucleus</location>
    </subcellularLocation>
</comment>
<accession>A0A284QZ83</accession>
<dbReference type="SUPFAM" id="SSF46785">
    <property type="entry name" value="Winged helix' DNA-binding domain"/>
    <property type="match status" value="1"/>
</dbReference>
<dbReference type="OrthoDB" id="5954824at2759"/>
<reference evidence="9" key="1">
    <citation type="journal article" date="2017" name="Nat. Ecol. Evol.">
        <title>Genome expansion and lineage-specific genetic innovations in the forest pathogenic fungi Armillaria.</title>
        <authorList>
            <person name="Sipos G."/>
            <person name="Prasanna A.N."/>
            <person name="Walter M.C."/>
            <person name="O'Connor E."/>
            <person name="Balint B."/>
            <person name="Krizsan K."/>
            <person name="Kiss B."/>
            <person name="Hess J."/>
            <person name="Varga T."/>
            <person name="Slot J."/>
            <person name="Riley R."/>
            <person name="Boka B."/>
            <person name="Rigling D."/>
            <person name="Barry K."/>
            <person name="Lee J."/>
            <person name="Mihaltcheva S."/>
            <person name="LaButti K."/>
            <person name="Lipzen A."/>
            <person name="Waldron R."/>
            <person name="Moloney N.M."/>
            <person name="Sperisen C."/>
            <person name="Kredics L."/>
            <person name="Vagvoelgyi C."/>
            <person name="Patrignani A."/>
            <person name="Fitzpatrick D."/>
            <person name="Nagy I."/>
            <person name="Doyle S."/>
            <person name="Anderson J.B."/>
            <person name="Grigoriev I.V."/>
            <person name="Gueldener U."/>
            <person name="Muensterkoetter M."/>
            <person name="Nagy L.G."/>
        </authorList>
    </citation>
    <scope>NUCLEOTIDE SEQUENCE [LARGE SCALE GENOMIC DNA]</scope>
    <source>
        <strain evidence="9">C18/9</strain>
    </source>
</reference>
<dbReference type="GO" id="GO:0005634">
    <property type="term" value="C:nucleus"/>
    <property type="evidence" value="ECO:0007669"/>
    <property type="project" value="UniProtKB-SubCell"/>
</dbReference>
<dbReference type="GO" id="GO:0000981">
    <property type="term" value="F:DNA-binding transcription factor activity, RNA polymerase II-specific"/>
    <property type="evidence" value="ECO:0007669"/>
    <property type="project" value="TreeGrafter"/>
</dbReference>
<name>A0A284QZ83_ARMOS</name>
<keyword evidence="3" id="KW-0804">Transcription</keyword>
<protein>
    <recommendedName>
        <fullName evidence="7">Fork-head domain-containing protein</fullName>
    </recommendedName>
</protein>
<dbReference type="Proteomes" id="UP000219338">
    <property type="component" value="Unassembled WGS sequence"/>
</dbReference>
<dbReference type="OMA" id="PAHAPIH"/>
<keyword evidence="2 5" id="KW-0238">DNA-binding</keyword>
<evidence type="ECO:0000256" key="1">
    <source>
        <dbReference type="ARBA" id="ARBA00023015"/>
    </source>
</evidence>
<dbReference type="Pfam" id="PF00250">
    <property type="entry name" value="Forkhead"/>
    <property type="match status" value="1"/>
</dbReference>
<evidence type="ECO:0000256" key="3">
    <source>
        <dbReference type="ARBA" id="ARBA00023163"/>
    </source>
</evidence>
<keyword evidence="4 5" id="KW-0539">Nucleus</keyword>
<keyword evidence="9" id="KW-1185">Reference proteome</keyword>
<evidence type="ECO:0000256" key="6">
    <source>
        <dbReference type="SAM" id="MobiDB-lite"/>
    </source>
</evidence>
<sequence length="415" mass="46199">MYAAHLEPSRIDSIPVYLSGGTDSNKDLPAPCFFPPPRDEPDAPYVPKDGGGSQWNTPGDHDILHALRPSSLGWPLQSYHPVVDTPFSYYQAQARDYPPQPHYPTHPISPVMEHSTYGRERDGHRWADGVCAEFPYSSSIGSHHGGIDGVPDTCRPFSPIVSFQGQGRPCHAHTGSQVRSSRSPAWSMPYVRHKHDSPKDVHLMGYSNSSNSGAPDAGSFLRKILNIPAHAPIHLSSLRDPRDSAGRPPYSILQLAAVAIYSNPRDKASAAEIRQALMDRFEYFRYNESQLKETLKHALSHHSLFHRAPRASTERGKGGFWCLDVSNPFGSRPRRRTVRRDSAPVKHSRTIQDTSDRILAPRQRSLPARADRETTLSTHSLVYATDSPPYSDSFGENSYSPTFLAMDYMLQSHSG</sequence>
<dbReference type="SMART" id="SM00339">
    <property type="entry name" value="FH"/>
    <property type="match status" value="1"/>
</dbReference>
<evidence type="ECO:0000313" key="9">
    <source>
        <dbReference type="Proteomes" id="UP000219338"/>
    </source>
</evidence>
<evidence type="ECO:0000256" key="5">
    <source>
        <dbReference type="PROSITE-ProRule" id="PRU00089"/>
    </source>
</evidence>
<dbReference type="EMBL" id="FUEG01000003">
    <property type="protein sequence ID" value="SJL01786.1"/>
    <property type="molecule type" value="Genomic_DNA"/>
</dbReference>
<evidence type="ECO:0000313" key="8">
    <source>
        <dbReference type="EMBL" id="SJL01786.1"/>
    </source>
</evidence>
<dbReference type="PROSITE" id="PS50039">
    <property type="entry name" value="FORK_HEAD_3"/>
    <property type="match status" value="1"/>
</dbReference>
<dbReference type="InterPro" id="IPR036388">
    <property type="entry name" value="WH-like_DNA-bd_sf"/>
</dbReference>
<dbReference type="Gene3D" id="1.10.10.10">
    <property type="entry name" value="Winged helix-like DNA-binding domain superfamily/Winged helix DNA-binding domain"/>
    <property type="match status" value="1"/>
</dbReference>
<feature type="region of interest" description="Disordered" evidence="6">
    <location>
        <begin position="332"/>
        <end position="352"/>
    </location>
</feature>
<dbReference type="AlphaFoldDB" id="A0A284QZ83"/>
<feature type="DNA-binding region" description="Fork-head" evidence="5">
    <location>
        <begin position="247"/>
        <end position="337"/>
    </location>
</feature>
<dbReference type="InterPro" id="IPR036390">
    <property type="entry name" value="WH_DNA-bd_sf"/>
</dbReference>
<dbReference type="STRING" id="47428.A0A284QZ83"/>
<proteinExistence type="predicted"/>
<evidence type="ECO:0000259" key="7">
    <source>
        <dbReference type="PROSITE" id="PS50039"/>
    </source>
</evidence>
<feature type="compositionally biased region" description="Polar residues" evidence="6">
    <location>
        <begin position="174"/>
        <end position="184"/>
    </location>
</feature>
<organism evidence="8 9">
    <name type="scientific">Armillaria ostoyae</name>
    <name type="common">Armillaria root rot fungus</name>
    <dbReference type="NCBI Taxonomy" id="47428"/>
    <lineage>
        <taxon>Eukaryota</taxon>
        <taxon>Fungi</taxon>
        <taxon>Dikarya</taxon>
        <taxon>Basidiomycota</taxon>
        <taxon>Agaricomycotina</taxon>
        <taxon>Agaricomycetes</taxon>
        <taxon>Agaricomycetidae</taxon>
        <taxon>Agaricales</taxon>
        <taxon>Marasmiineae</taxon>
        <taxon>Physalacriaceae</taxon>
        <taxon>Armillaria</taxon>
    </lineage>
</organism>
<evidence type="ECO:0000256" key="2">
    <source>
        <dbReference type="ARBA" id="ARBA00023125"/>
    </source>
</evidence>
<keyword evidence="1" id="KW-0805">Transcription regulation</keyword>
<feature type="region of interest" description="Disordered" evidence="6">
    <location>
        <begin position="166"/>
        <end position="185"/>
    </location>
</feature>
<dbReference type="GO" id="GO:0000978">
    <property type="term" value="F:RNA polymerase II cis-regulatory region sequence-specific DNA binding"/>
    <property type="evidence" value="ECO:0007669"/>
    <property type="project" value="TreeGrafter"/>
</dbReference>
<evidence type="ECO:0000256" key="4">
    <source>
        <dbReference type="ARBA" id="ARBA00023242"/>
    </source>
</evidence>
<dbReference type="InterPro" id="IPR045912">
    <property type="entry name" value="FOXJ2/3-like"/>
</dbReference>
<dbReference type="PANTHER" id="PTHR46078:SF2">
    <property type="entry name" value="FORK-HEAD DOMAIN-CONTAINING PROTEIN"/>
    <property type="match status" value="1"/>
</dbReference>
<gene>
    <name evidence="8" type="ORF">ARMOST_05109</name>
</gene>